<dbReference type="EMBL" id="JAABOA010001470">
    <property type="protein sequence ID" value="KAF9581482.1"/>
    <property type="molecule type" value="Genomic_DNA"/>
</dbReference>
<dbReference type="OrthoDB" id="2392425at2759"/>
<accession>A0A9P6FTP2</accession>
<proteinExistence type="predicted"/>
<keyword evidence="3" id="KW-1185">Reference proteome</keyword>
<reference evidence="2" key="1">
    <citation type="journal article" date="2020" name="Fungal Divers.">
        <title>Resolving the Mortierellaceae phylogeny through synthesis of multi-gene phylogenetics and phylogenomics.</title>
        <authorList>
            <person name="Vandepol N."/>
            <person name="Liber J."/>
            <person name="Desiro A."/>
            <person name="Na H."/>
            <person name="Kennedy M."/>
            <person name="Barry K."/>
            <person name="Grigoriev I.V."/>
            <person name="Miller A.N."/>
            <person name="O'Donnell K."/>
            <person name="Stajich J.E."/>
            <person name="Bonito G."/>
        </authorList>
    </citation>
    <scope>NUCLEOTIDE SEQUENCE</scope>
    <source>
        <strain evidence="2">KOD1015</strain>
    </source>
</reference>
<dbReference type="Proteomes" id="UP000780801">
    <property type="component" value="Unassembled WGS sequence"/>
</dbReference>
<comment type="caution">
    <text evidence="2">The sequence shown here is derived from an EMBL/GenBank/DDBJ whole genome shotgun (WGS) entry which is preliminary data.</text>
</comment>
<organism evidence="2 3">
    <name type="scientific">Lunasporangiospora selenospora</name>
    <dbReference type="NCBI Taxonomy" id="979761"/>
    <lineage>
        <taxon>Eukaryota</taxon>
        <taxon>Fungi</taxon>
        <taxon>Fungi incertae sedis</taxon>
        <taxon>Mucoromycota</taxon>
        <taxon>Mortierellomycotina</taxon>
        <taxon>Mortierellomycetes</taxon>
        <taxon>Mortierellales</taxon>
        <taxon>Mortierellaceae</taxon>
        <taxon>Lunasporangiospora</taxon>
    </lineage>
</organism>
<name>A0A9P6FTP2_9FUNG</name>
<feature type="region of interest" description="Disordered" evidence="1">
    <location>
        <begin position="723"/>
        <end position="775"/>
    </location>
</feature>
<protein>
    <submittedName>
        <fullName evidence="2">Uncharacterized protein</fullName>
    </submittedName>
</protein>
<gene>
    <name evidence="2" type="ORF">BGW38_001483</name>
</gene>
<feature type="compositionally biased region" description="Basic residues" evidence="1">
    <location>
        <begin position="743"/>
        <end position="765"/>
    </location>
</feature>
<dbReference type="AlphaFoldDB" id="A0A9P6FTP2"/>
<sequence length="814" mass="92086">MFRHSIRMSGHEVPVLENLGIEEEVITTPAMSEGIEVAVFRSIDYLQRLLRSSADGGAAMATYRSPIIRMREFENVKRYLKDKNISATNPSSTPGDLYRIITPEGHVKWVCSGHYAFVSRPVAPNAFRQFVEANRGVFNERMGKLDIIFSTSSMAKLFYQYFHLDGAPFIQDLSINLYWPTTQEDFKDLRMAIDSSSCIVSVELQSTKTGPAQDPIIKAKRIDPIFQLMANSRLRSFTLGPIEGFFKRIGVSSRPSHLRMLHLQDQFDFKIETARVDSLIKNCPRLMEFRMGCTVVGDGYLVVQHALDGLDSRQRHQFKRLKLNAGPLDHVDLDYQDGDVNGMELSSSSFETAQMLKYRFTLRKFTIGARFDLDKERALVKGLIQHNRHLSELRIASTFRQFKDTYELVRDTASARMKADPLRFLELNYVTNKLTFPNLYDPQAVIFELGHLKWVDPMALGTLFEEYGWALMSLNIDHNLLSPKEWAALRKSIETLGSCSRLERVEITSLELKPTNVQDLTEVILMSERLSQLRVTIRATLKTETEDDDFWATWVDRISSRITSLEIGNEAPREPKILESTCQMTFPAIEEFFLTSPGFPGMTSNAVDCLTKQLVVMFSGDASNLMGAGLGKGGFRSPDMGSSAAHAYKQIFAPTVNAQTGLIQLHRLHYLGLESLHLSTGDWLKVFEVIDLMSLVELSLSRSNVGDEVIMFLMRRLVPDPDDDLGAPEQQGFASAAAAAAGRRPRSRSRTRSRPRSRTRSGSRHRGGDSEVRPMPKLEVLNLERCYNISQSMKAELITWTNQNLVKCTVRKDG</sequence>
<feature type="compositionally biased region" description="Basic and acidic residues" evidence="1">
    <location>
        <begin position="766"/>
        <end position="775"/>
    </location>
</feature>
<evidence type="ECO:0000313" key="3">
    <source>
        <dbReference type="Proteomes" id="UP000780801"/>
    </source>
</evidence>
<dbReference type="SUPFAM" id="SSF52047">
    <property type="entry name" value="RNI-like"/>
    <property type="match status" value="1"/>
</dbReference>
<evidence type="ECO:0000256" key="1">
    <source>
        <dbReference type="SAM" id="MobiDB-lite"/>
    </source>
</evidence>
<evidence type="ECO:0000313" key="2">
    <source>
        <dbReference type="EMBL" id="KAF9581482.1"/>
    </source>
</evidence>